<evidence type="ECO:0000259" key="17">
    <source>
        <dbReference type="Pfam" id="PF17900"/>
    </source>
</evidence>
<evidence type="ECO:0000256" key="13">
    <source>
        <dbReference type="NCBIfam" id="TIGR02414"/>
    </source>
</evidence>
<dbReference type="GO" id="GO:0008237">
    <property type="term" value="F:metallopeptidase activity"/>
    <property type="evidence" value="ECO:0007669"/>
    <property type="project" value="UniProtKB-UniRule"/>
</dbReference>
<dbReference type="InterPro" id="IPR035414">
    <property type="entry name" value="Peptidase_M1_pepN_Ig-like"/>
</dbReference>
<gene>
    <name evidence="18" type="ORF">EK403_18895</name>
</gene>
<name>A0A4Q0M8K7_9HYPH</name>
<dbReference type="InterPro" id="IPR012779">
    <property type="entry name" value="Peptidase_M1_pepN"/>
</dbReference>
<dbReference type="EC" id="3.4.11.2" evidence="4 13"/>
<dbReference type="PANTHER" id="PTHR46322">
    <property type="entry name" value="PUROMYCIN-SENSITIVE AMINOPEPTIDASE"/>
    <property type="match status" value="1"/>
</dbReference>
<dbReference type="SUPFAM" id="SSF63737">
    <property type="entry name" value="Leukotriene A4 hydrolase N-terminal domain"/>
    <property type="match status" value="1"/>
</dbReference>
<dbReference type="Gene3D" id="1.25.50.10">
    <property type="entry name" value="Peptidase M1, alanyl aminopeptidase, C-terminal domain"/>
    <property type="match status" value="1"/>
</dbReference>
<keyword evidence="6 18" id="KW-0031">Aminopeptidase</keyword>
<comment type="function">
    <text evidence="12">Aminopeptidase N is involved in the degradation of intracellular peptides generated by protein breakdown during normal growth as well as in response to nutrient starvation.</text>
</comment>
<evidence type="ECO:0000256" key="3">
    <source>
        <dbReference type="ARBA" id="ARBA00010136"/>
    </source>
</evidence>
<evidence type="ECO:0000259" key="15">
    <source>
        <dbReference type="Pfam" id="PF11940"/>
    </source>
</evidence>
<evidence type="ECO:0000256" key="7">
    <source>
        <dbReference type="ARBA" id="ARBA00022670"/>
    </source>
</evidence>
<dbReference type="InterPro" id="IPR024601">
    <property type="entry name" value="Peptidase_M1_pepN_C"/>
</dbReference>
<dbReference type="Proteomes" id="UP000289708">
    <property type="component" value="Unassembled WGS sequence"/>
</dbReference>
<evidence type="ECO:0000256" key="9">
    <source>
        <dbReference type="ARBA" id="ARBA00022801"/>
    </source>
</evidence>
<sequence>MRAEDPRPVRLADYRPSDFLIDEVHLDFDLEPSATRVTATLKMRPNPAGDAGAALSLDGDELKLISAAIDGAPLAADELDVSPSNLRIANPPRGPFELTIVTEIDPAANTRLMGLYRSNASYTTQCEAEGFRRITYFLDRPDVLAVYTTRVAGPKDETPVLLSNGNLVEQGELDGGRHFAVWHDPHPKPSYLFALVAGDLGVVEDSFTTVGGRGVALKVFVEHGKEDRALHAMESIKASMKWDEEVFGREYDLDVFMVVAVSHFNMGAMENKGLNVFNDKYVLASPETATDGDYANIEAIIAHEYFHNWTGNRITCRDWFQLCLKEGLTVFRDQEFTSDRRSRPVKRISDVRNLRALQFAEDAGPLAHPVRPQIYHEINNFYTPTVYEKGAEVIRMLKVWIGDDAFRAGMDLYFDRHDGEACTIEQFVACFAETSGRDLTQWMRWYGQAGTPEVIARTAYDASARTFTVEATQKTRPTPGQPTKQPVVIPLVLGLVGPDGADVDLKVGGEKAGPVFTFDRETLRVVFEDVAERPVASLFRNFSAPVKLSSDLTNDDLLFLAARDSDPFNRWQALQTVALRHLVQSTDAVREGRSIAEEPRIAEAVGRAFAPDETDCAYAAQVASLPSEGDVAREIGENVDPEAIHRARSELKGRLRDSLGDALEAAFERLAETGPYSPDPASAGRRALKVAALDLLAAGGARTGVERAHGLYISAGNMTDRVMSLQVLSLSATPEREEALADFAQRYGDDPLLMDKWFLIQASSPLPDTLDRVEALMAAPTFDMKNPNRVRSLIGAFGAANPTQFNRPDGRGYAFVAGVAAELNTSNPQVAARLLGSFRTWRALEPTRRAKAEHALRALASTADLSPDVADIVRRALAES</sequence>
<evidence type="ECO:0000256" key="4">
    <source>
        <dbReference type="ARBA" id="ARBA00012564"/>
    </source>
</evidence>
<dbReference type="AlphaFoldDB" id="A0A4Q0M8K7"/>
<feature type="domain" description="Aminopeptidase N-like N-terminal" evidence="17">
    <location>
        <begin position="51"/>
        <end position="192"/>
    </location>
</feature>
<dbReference type="FunFam" id="2.60.40.1730:FF:000005">
    <property type="entry name" value="Aminopeptidase N"/>
    <property type="match status" value="1"/>
</dbReference>
<evidence type="ECO:0000256" key="6">
    <source>
        <dbReference type="ARBA" id="ARBA00022438"/>
    </source>
</evidence>
<dbReference type="EMBL" id="RYFI01000022">
    <property type="protein sequence ID" value="RXF69253.1"/>
    <property type="molecule type" value="Genomic_DNA"/>
</dbReference>
<keyword evidence="8" id="KW-0479">Metal-binding</keyword>
<evidence type="ECO:0000256" key="12">
    <source>
        <dbReference type="ARBA" id="ARBA00059739"/>
    </source>
</evidence>
<feature type="domain" description="Peptidase M1 alanyl aminopeptidase Ig-like fold" evidence="15">
    <location>
        <begin position="450"/>
        <end position="550"/>
    </location>
</feature>
<evidence type="ECO:0000256" key="1">
    <source>
        <dbReference type="ARBA" id="ARBA00000098"/>
    </source>
</evidence>
<dbReference type="GO" id="GO:0008270">
    <property type="term" value="F:zinc ion binding"/>
    <property type="evidence" value="ECO:0007669"/>
    <property type="project" value="InterPro"/>
</dbReference>
<dbReference type="Pfam" id="PF11940">
    <property type="entry name" value="DUF3458"/>
    <property type="match status" value="1"/>
</dbReference>
<dbReference type="FunFam" id="2.60.40.1840:FF:000001">
    <property type="entry name" value="Aminopeptidase N"/>
    <property type="match status" value="1"/>
</dbReference>
<evidence type="ECO:0000256" key="11">
    <source>
        <dbReference type="ARBA" id="ARBA00023049"/>
    </source>
</evidence>
<evidence type="ECO:0000313" key="18">
    <source>
        <dbReference type="EMBL" id="RXF69253.1"/>
    </source>
</evidence>
<protein>
    <recommendedName>
        <fullName evidence="5 13">Aminopeptidase N</fullName>
        <ecNumber evidence="4 13">3.4.11.2</ecNumber>
    </recommendedName>
</protein>
<keyword evidence="9" id="KW-0378">Hydrolase</keyword>
<dbReference type="OrthoDB" id="100605at2"/>
<dbReference type="RefSeq" id="WP_128779019.1">
    <property type="nucleotide sequence ID" value="NZ_RYFI01000022.1"/>
</dbReference>
<evidence type="ECO:0000259" key="14">
    <source>
        <dbReference type="Pfam" id="PF01433"/>
    </source>
</evidence>
<comment type="caution">
    <text evidence="18">The sequence shown here is derived from an EMBL/GenBank/DDBJ whole genome shotgun (WGS) entry which is preliminary data.</text>
</comment>
<comment type="catalytic activity">
    <reaction evidence="1">
        <text>Release of an N-terminal amino acid, Xaa-|-Yaa- from a peptide, amide or arylamide. Xaa is preferably Ala, but may be most amino acids including Pro (slow action). When a terminal hydrophobic residue is followed by a prolyl residue, the two may be released as an intact Xaa-Pro dipeptide.</text>
        <dbReference type="EC" id="3.4.11.2"/>
    </reaction>
</comment>
<dbReference type="InterPro" id="IPR037144">
    <property type="entry name" value="Peptidase_M1_pepN_C_sf"/>
</dbReference>
<proteinExistence type="inferred from homology"/>
<evidence type="ECO:0000313" key="19">
    <source>
        <dbReference type="Proteomes" id="UP000289708"/>
    </source>
</evidence>
<evidence type="ECO:0000259" key="16">
    <source>
        <dbReference type="Pfam" id="PF17432"/>
    </source>
</evidence>
<dbReference type="Gene3D" id="1.10.390.10">
    <property type="entry name" value="Neutral Protease Domain 2"/>
    <property type="match status" value="1"/>
</dbReference>
<dbReference type="FunFam" id="3.30.2010.30:FF:000002">
    <property type="entry name" value="Putative aminopeptidase N"/>
    <property type="match status" value="1"/>
</dbReference>
<keyword evidence="10" id="KW-0862">Zinc</keyword>
<dbReference type="PRINTS" id="PR00756">
    <property type="entry name" value="ALADIPTASE"/>
</dbReference>
<comment type="cofactor">
    <cofactor evidence="2">
        <name>Zn(2+)</name>
        <dbReference type="ChEBI" id="CHEBI:29105"/>
    </cofactor>
</comment>
<dbReference type="GO" id="GO:0006508">
    <property type="term" value="P:proteolysis"/>
    <property type="evidence" value="ECO:0007669"/>
    <property type="project" value="UniProtKB-UniRule"/>
</dbReference>
<organism evidence="18 19">
    <name type="scientific">Hansschlegelia zhihuaiae</name>
    <dbReference type="NCBI Taxonomy" id="405005"/>
    <lineage>
        <taxon>Bacteria</taxon>
        <taxon>Pseudomonadati</taxon>
        <taxon>Pseudomonadota</taxon>
        <taxon>Alphaproteobacteria</taxon>
        <taxon>Hyphomicrobiales</taxon>
        <taxon>Methylopilaceae</taxon>
        <taxon>Hansschlegelia</taxon>
    </lineage>
</organism>
<keyword evidence="7" id="KW-0645">Protease</keyword>
<dbReference type="GO" id="GO:0016285">
    <property type="term" value="F:alanyl aminopeptidase activity"/>
    <property type="evidence" value="ECO:0007669"/>
    <property type="project" value="UniProtKB-EC"/>
</dbReference>
<evidence type="ECO:0000256" key="2">
    <source>
        <dbReference type="ARBA" id="ARBA00001947"/>
    </source>
</evidence>
<evidence type="ECO:0000256" key="10">
    <source>
        <dbReference type="ARBA" id="ARBA00022833"/>
    </source>
</evidence>
<feature type="domain" description="Peptidase M1 alanyl aminopeptidase C-terminal" evidence="16">
    <location>
        <begin position="555"/>
        <end position="878"/>
    </location>
</feature>
<dbReference type="NCBIfam" id="TIGR02414">
    <property type="entry name" value="pepN_proteo"/>
    <property type="match status" value="1"/>
</dbReference>
<dbReference type="CDD" id="cd09600">
    <property type="entry name" value="M1_APN"/>
    <property type="match status" value="1"/>
</dbReference>
<feature type="domain" description="Peptidase M1 membrane alanine aminopeptidase" evidence="14">
    <location>
        <begin position="232"/>
        <end position="444"/>
    </location>
</feature>
<dbReference type="Gene3D" id="2.60.40.1730">
    <property type="entry name" value="tricorn interacting facor f3 domain"/>
    <property type="match status" value="1"/>
</dbReference>
<dbReference type="Pfam" id="PF17432">
    <property type="entry name" value="DUF3458_C"/>
    <property type="match status" value="1"/>
</dbReference>
<dbReference type="Gene3D" id="2.60.40.1840">
    <property type="match status" value="1"/>
</dbReference>
<dbReference type="InterPro" id="IPR027268">
    <property type="entry name" value="Peptidase_M4/M1_CTD_sf"/>
</dbReference>
<dbReference type="Pfam" id="PF01433">
    <property type="entry name" value="Peptidase_M1"/>
    <property type="match status" value="1"/>
</dbReference>
<dbReference type="Gene3D" id="3.30.2010.30">
    <property type="match status" value="1"/>
</dbReference>
<comment type="similarity">
    <text evidence="3">Belongs to the peptidase M1 family.</text>
</comment>
<dbReference type="InterPro" id="IPR014782">
    <property type="entry name" value="Peptidase_M1_dom"/>
</dbReference>
<evidence type="ECO:0000256" key="8">
    <source>
        <dbReference type="ARBA" id="ARBA00022723"/>
    </source>
</evidence>
<dbReference type="InterPro" id="IPR042097">
    <property type="entry name" value="Aminopeptidase_N-like_N_sf"/>
</dbReference>
<dbReference type="SUPFAM" id="SSF55486">
    <property type="entry name" value="Metalloproteases ('zincins'), catalytic domain"/>
    <property type="match status" value="1"/>
</dbReference>
<dbReference type="InterPro" id="IPR045357">
    <property type="entry name" value="Aminopeptidase_N-like_N"/>
</dbReference>
<dbReference type="InterPro" id="IPR038438">
    <property type="entry name" value="PepN_Ig-like_sf"/>
</dbReference>
<dbReference type="PANTHER" id="PTHR46322:SF1">
    <property type="entry name" value="PUROMYCIN-SENSITIVE AMINOPEPTIDASE"/>
    <property type="match status" value="1"/>
</dbReference>
<dbReference type="Pfam" id="PF17900">
    <property type="entry name" value="Peptidase_M1_N"/>
    <property type="match status" value="1"/>
</dbReference>
<evidence type="ECO:0000256" key="5">
    <source>
        <dbReference type="ARBA" id="ARBA00015611"/>
    </source>
</evidence>
<keyword evidence="19" id="KW-1185">Reference proteome</keyword>
<keyword evidence="11" id="KW-0482">Metalloprotease</keyword>
<dbReference type="InterPro" id="IPR001930">
    <property type="entry name" value="Peptidase_M1"/>
</dbReference>
<reference evidence="18 19" key="1">
    <citation type="submission" date="2018-12" db="EMBL/GenBank/DDBJ databases">
        <title>bacterium Hansschlegelia zhihuaiae S113.</title>
        <authorList>
            <person name="He J."/>
        </authorList>
    </citation>
    <scope>NUCLEOTIDE SEQUENCE [LARGE SCALE GENOMIC DNA]</scope>
    <source>
        <strain evidence="18 19">S 113</strain>
    </source>
</reference>
<accession>A0A4Q0M8K7</accession>